<evidence type="ECO:0000313" key="4">
    <source>
        <dbReference type="Proteomes" id="UP000823858"/>
    </source>
</evidence>
<name>A0A9D2QDH2_9CORY</name>
<sequence>MATGRRARTTARHSAPGDWGRARGKTATNLWVVGALLLAVLSVAVLLNAIASQDGDDYDAEQAQQELEEEVAESAAPTAAEEAENIRVALAGITEDISDEFGVSIGATMRAGGGIIHVGDIQMTSALSSIKVPISMAAVQQAQVTGEPVESLREDIDAAIMASDNDAALRLWESLGDETEAAEKVSAVLHQGGDPTNALTSQDENAYQGFGDIHWSLDHQVIFANRMACVNGADMVIGAMGQLIDEHSGGLGQLPDAHIKGGWGMTIDDEFILREFGLAGPAGSQVPLAVAVIPEDGTESTAREAMAEMSSRIAPLVEESSATGGDADCQGVTAP</sequence>
<reference evidence="3" key="2">
    <citation type="submission" date="2021-04" db="EMBL/GenBank/DDBJ databases">
        <authorList>
            <person name="Gilroy R."/>
        </authorList>
    </citation>
    <scope>NUCLEOTIDE SEQUENCE</scope>
    <source>
        <strain evidence="3">ChiHjej13B12-4958</strain>
    </source>
</reference>
<accession>A0A9D2QDH2</accession>
<dbReference type="Proteomes" id="UP000823858">
    <property type="component" value="Unassembled WGS sequence"/>
</dbReference>
<dbReference type="EMBL" id="DWVP01000001">
    <property type="protein sequence ID" value="HJC84022.1"/>
    <property type="molecule type" value="Genomic_DNA"/>
</dbReference>
<dbReference type="SUPFAM" id="SSF56601">
    <property type="entry name" value="beta-lactamase/transpeptidase-like"/>
    <property type="match status" value="1"/>
</dbReference>
<organism evidence="3 4">
    <name type="scientific">Candidatus Corynebacterium faecigallinarum</name>
    <dbReference type="NCBI Taxonomy" id="2838528"/>
    <lineage>
        <taxon>Bacteria</taxon>
        <taxon>Bacillati</taxon>
        <taxon>Actinomycetota</taxon>
        <taxon>Actinomycetes</taxon>
        <taxon>Mycobacteriales</taxon>
        <taxon>Corynebacteriaceae</taxon>
        <taxon>Corynebacterium</taxon>
    </lineage>
</organism>
<keyword evidence="2" id="KW-0812">Transmembrane</keyword>
<feature type="region of interest" description="Disordered" evidence="1">
    <location>
        <begin position="1"/>
        <end position="20"/>
    </location>
</feature>
<evidence type="ECO:0000313" key="3">
    <source>
        <dbReference type="EMBL" id="HJC84022.1"/>
    </source>
</evidence>
<dbReference type="InterPro" id="IPR012338">
    <property type="entry name" value="Beta-lactam/transpept-like"/>
</dbReference>
<protein>
    <recommendedName>
        <fullName evidence="5">Serine hydrolase</fullName>
    </recommendedName>
</protein>
<proteinExistence type="predicted"/>
<dbReference type="Gene3D" id="3.40.710.10">
    <property type="entry name" value="DD-peptidase/beta-lactamase superfamily"/>
    <property type="match status" value="1"/>
</dbReference>
<reference evidence="3" key="1">
    <citation type="journal article" date="2021" name="PeerJ">
        <title>Extensive microbial diversity within the chicken gut microbiome revealed by metagenomics and culture.</title>
        <authorList>
            <person name="Gilroy R."/>
            <person name="Ravi A."/>
            <person name="Getino M."/>
            <person name="Pursley I."/>
            <person name="Horton D.L."/>
            <person name="Alikhan N.F."/>
            <person name="Baker D."/>
            <person name="Gharbi K."/>
            <person name="Hall N."/>
            <person name="Watson M."/>
            <person name="Adriaenssens E.M."/>
            <person name="Foster-Nyarko E."/>
            <person name="Jarju S."/>
            <person name="Secka A."/>
            <person name="Antonio M."/>
            <person name="Oren A."/>
            <person name="Chaudhuri R.R."/>
            <person name="La Ragione R."/>
            <person name="Hildebrand F."/>
            <person name="Pallen M.J."/>
        </authorList>
    </citation>
    <scope>NUCLEOTIDE SEQUENCE</scope>
    <source>
        <strain evidence="3">ChiHjej13B12-4958</strain>
    </source>
</reference>
<feature type="compositionally biased region" description="Basic residues" evidence="1">
    <location>
        <begin position="1"/>
        <end position="11"/>
    </location>
</feature>
<gene>
    <name evidence="3" type="ORF">H9751_00410</name>
</gene>
<feature type="transmembrane region" description="Helical" evidence="2">
    <location>
        <begin position="30"/>
        <end position="51"/>
    </location>
</feature>
<keyword evidence="2" id="KW-1133">Transmembrane helix</keyword>
<evidence type="ECO:0000256" key="2">
    <source>
        <dbReference type="SAM" id="Phobius"/>
    </source>
</evidence>
<evidence type="ECO:0008006" key="5">
    <source>
        <dbReference type="Google" id="ProtNLM"/>
    </source>
</evidence>
<dbReference type="AlphaFoldDB" id="A0A9D2QDH2"/>
<comment type="caution">
    <text evidence="3">The sequence shown here is derived from an EMBL/GenBank/DDBJ whole genome shotgun (WGS) entry which is preliminary data.</text>
</comment>
<keyword evidence="2" id="KW-0472">Membrane</keyword>
<evidence type="ECO:0000256" key="1">
    <source>
        <dbReference type="SAM" id="MobiDB-lite"/>
    </source>
</evidence>